<evidence type="ECO:0000313" key="1">
    <source>
        <dbReference type="EMBL" id="JAT91082.1"/>
    </source>
</evidence>
<reference evidence="1" key="1">
    <citation type="submission" date="2015-08" db="EMBL/GenBank/DDBJ databases">
        <title>Proteomic endorsed transcriptomic profile of the venom gland from Tityus obscurus.</title>
        <authorList>
            <person name="Oliveira U.C."/>
            <person name="Nishiyama M.Y.Jr."/>
            <person name="Santos M.B."/>
            <person name="Silva A.P."/>
            <person name="Chalkidis H.M."/>
            <person name="Imberg A.S."/>
            <person name="Candido D.M."/>
            <person name="Yamanouye N."/>
            <person name="Dorce V.A."/>
            <person name="Junqueira-de-Azevedo I.L."/>
        </authorList>
    </citation>
    <scope>NUCLEOTIDE SEQUENCE</scope>
    <source>
        <tissue evidence="1">Telson</tissue>
    </source>
</reference>
<dbReference type="Gene3D" id="3.40.50.1820">
    <property type="entry name" value="alpha/beta hydrolase"/>
    <property type="match status" value="2"/>
</dbReference>
<dbReference type="Pfam" id="PF02450">
    <property type="entry name" value="LCAT"/>
    <property type="match status" value="1"/>
</dbReference>
<dbReference type="InterPro" id="IPR029058">
    <property type="entry name" value="AB_hydrolase_fold"/>
</dbReference>
<protein>
    <submittedName>
        <fullName evidence="1">Putative phospholipase A2</fullName>
    </submittedName>
</protein>
<name>A0A1E1WVS1_TITOB</name>
<dbReference type="InterPro" id="IPR003386">
    <property type="entry name" value="LACT/PDAT_acylTrfase"/>
</dbReference>
<proteinExistence type="predicted"/>
<accession>A0A1E1WVS1</accession>
<organism evidence="1">
    <name type="scientific">Tityus obscurus</name>
    <name type="common">Amazonian scorpion</name>
    <name type="synonym">Tityus cambridgei</name>
    <dbReference type="NCBI Taxonomy" id="1221240"/>
    <lineage>
        <taxon>Eukaryota</taxon>
        <taxon>Metazoa</taxon>
        <taxon>Ecdysozoa</taxon>
        <taxon>Arthropoda</taxon>
        <taxon>Chelicerata</taxon>
        <taxon>Arachnida</taxon>
        <taxon>Scorpiones</taxon>
        <taxon>Buthida</taxon>
        <taxon>Buthoidea</taxon>
        <taxon>Buthidae</taxon>
        <taxon>Tityus</taxon>
    </lineage>
</organism>
<sequence>MRLVYDNKTRMTKNAPGVDIRVPGFGNTSTVEFLDPSQISPSTYFHSIVNMLVNKGYTRGIDVRGAPYDFRKAPNELKDYLESLKNLIMETYRMNGRQKVYIICHSMGCPVSLYLLNHQSQAWKEKYVNGIVSLGGAWGGAVKALKVFASGENLGVVVINPLTVRPEQRSSPSLAFVAPSNKFWSQEDVLVSTPKRNYTVDDYYQFFEDINYTVGWEMWKDVQGLIHDMTPPGIEVHCLHGANVSTIERLSYTDFSEQPTIFEGDGDGTVNLRSLRGCLIWKKEQKAQVYHQEFENVDHMGILSNPQALSYIAKVLML</sequence>
<dbReference type="EMBL" id="GEMQ01000107">
    <property type="protein sequence ID" value="JAT91082.1"/>
    <property type="molecule type" value="Transcribed_RNA"/>
</dbReference>
<dbReference type="AlphaFoldDB" id="A0A1E1WVS1"/>
<dbReference type="PANTHER" id="PTHR11440">
    <property type="entry name" value="LECITHIN-CHOLESTEROL ACYLTRANSFERASE-RELATED"/>
    <property type="match status" value="1"/>
</dbReference>
<dbReference type="GO" id="GO:0008374">
    <property type="term" value="F:O-acyltransferase activity"/>
    <property type="evidence" value="ECO:0007669"/>
    <property type="project" value="InterPro"/>
</dbReference>
<dbReference type="SUPFAM" id="SSF53474">
    <property type="entry name" value="alpha/beta-Hydrolases"/>
    <property type="match status" value="1"/>
</dbReference>
<dbReference type="GO" id="GO:0006629">
    <property type="term" value="P:lipid metabolic process"/>
    <property type="evidence" value="ECO:0007669"/>
    <property type="project" value="InterPro"/>
</dbReference>